<dbReference type="AlphaFoldDB" id="A0A1V6PWI3"/>
<protein>
    <submittedName>
        <fullName evidence="2">Uncharacterized protein</fullName>
    </submittedName>
</protein>
<keyword evidence="1" id="KW-0472">Membrane</keyword>
<dbReference type="EMBL" id="MDYN01000028">
    <property type="protein sequence ID" value="OQD81323.1"/>
    <property type="molecule type" value="Genomic_DNA"/>
</dbReference>
<keyword evidence="1" id="KW-0812">Transmembrane</keyword>
<evidence type="ECO:0000256" key="1">
    <source>
        <dbReference type="SAM" id="Phobius"/>
    </source>
</evidence>
<feature type="transmembrane region" description="Helical" evidence="1">
    <location>
        <begin position="36"/>
        <end position="59"/>
    </location>
</feature>
<evidence type="ECO:0000313" key="3">
    <source>
        <dbReference type="Proteomes" id="UP000191672"/>
    </source>
</evidence>
<accession>A0A1V6PWI3</accession>
<organism evidence="2 3">
    <name type="scientific">Penicillium antarcticum</name>
    <dbReference type="NCBI Taxonomy" id="416450"/>
    <lineage>
        <taxon>Eukaryota</taxon>
        <taxon>Fungi</taxon>
        <taxon>Dikarya</taxon>
        <taxon>Ascomycota</taxon>
        <taxon>Pezizomycotina</taxon>
        <taxon>Eurotiomycetes</taxon>
        <taxon>Eurotiomycetidae</taxon>
        <taxon>Eurotiales</taxon>
        <taxon>Aspergillaceae</taxon>
        <taxon>Penicillium</taxon>
    </lineage>
</organism>
<dbReference type="Proteomes" id="UP000191672">
    <property type="component" value="Unassembled WGS sequence"/>
</dbReference>
<reference evidence="3" key="1">
    <citation type="journal article" date="2017" name="Nat. Microbiol.">
        <title>Global analysis of biosynthetic gene clusters reveals vast potential of secondary metabolite production in Penicillium species.</title>
        <authorList>
            <person name="Nielsen J.C."/>
            <person name="Grijseels S."/>
            <person name="Prigent S."/>
            <person name="Ji B."/>
            <person name="Dainat J."/>
            <person name="Nielsen K.F."/>
            <person name="Frisvad J.C."/>
            <person name="Workman M."/>
            <person name="Nielsen J."/>
        </authorList>
    </citation>
    <scope>NUCLEOTIDE SEQUENCE [LARGE SCALE GENOMIC DNA]</scope>
    <source>
        <strain evidence="3">IBT 31811</strain>
    </source>
</reference>
<keyword evidence="3" id="KW-1185">Reference proteome</keyword>
<evidence type="ECO:0000313" key="2">
    <source>
        <dbReference type="EMBL" id="OQD81323.1"/>
    </source>
</evidence>
<keyword evidence="1" id="KW-1133">Transmembrane helix</keyword>
<sequence length="92" mass="9876">MSASSYQADEGGPFQVIYLTDYDTGSTYSAMGATTLISKAASVLDMVTVVALCLVISLLKFTFDKTFVIGSSLTGSHWAVQLLKSTIYHLLN</sequence>
<comment type="caution">
    <text evidence="2">The sequence shown here is derived from an EMBL/GenBank/DDBJ whole genome shotgun (WGS) entry which is preliminary data.</text>
</comment>
<gene>
    <name evidence="2" type="ORF">PENANT_c028G04145</name>
</gene>
<proteinExistence type="predicted"/>
<name>A0A1V6PWI3_9EURO</name>